<dbReference type="EC" id="1.8.4.11" evidence="2"/>
<evidence type="ECO:0000313" key="4">
    <source>
        <dbReference type="EMBL" id="OUJ18402.1"/>
    </source>
</evidence>
<evidence type="ECO:0000313" key="5">
    <source>
        <dbReference type="Proteomes" id="UP000195137"/>
    </source>
</evidence>
<dbReference type="AlphaFoldDB" id="A0A1Y3GAD4"/>
<keyword evidence="1 2" id="KW-0560">Oxidoreductase</keyword>
<dbReference type="PANTHER" id="PTHR43774:SF1">
    <property type="entry name" value="PEPTIDE METHIONINE SULFOXIDE REDUCTASE MSRA 2"/>
    <property type="match status" value="1"/>
</dbReference>
<dbReference type="PANTHER" id="PTHR43774">
    <property type="entry name" value="PEPTIDE METHIONINE SULFOXIDE REDUCTASE"/>
    <property type="match status" value="1"/>
</dbReference>
<comment type="similarity">
    <text evidence="2">Belongs to the MsrA Met sulfoxide reductase family.</text>
</comment>
<dbReference type="Proteomes" id="UP000195137">
    <property type="component" value="Unassembled WGS sequence"/>
</dbReference>
<evidence type="ECO:0000256" key="1">
    <source>
        <dbReference type="ARBA" id="ARBA00023002"/>
    </source>
</evidence>
<dbReference type="RefSeq" id="WP_201721305.1">
    <property type="nucleotide sequence ID" value="NZ_MRZU01000004.1"/>
</dbReference>
<reference evidence="4 5" key="1">
    <citation type="submission" date="2016-12" db="EMBL/GenBank/DDBJ databases">
        <title>Discovery of methanogenic haloarchaea.</title>
        <authorList>
            <person name="Sorokin D.Y."/>
            <person name="Makarova K.S."/>
            <person name="Abbas B."/>
            <person name="Ferrer M."/>
            <person name="Golyshin P.N."/>
        </authorList>
    </citation>
    <scope>NUCLEOTIDE SEQUENCE [LARGE SCALE GENOMIC DNA]</scope>
    <source>
        <strain evidence="4">AMET1</strain>
    </source>
</reference>
<dbReference type="InterPro" id="IPR002569">
    <property type="entry name" value="Met_Sox_Rdtase_MsrA_dom"/>
</dbReference>
<comment type="catalytic activity">
    <reaction evidence="2">
        <text>L-methionyl-[protein] + [thioredoxin]-disulfide + H2O = L-methionyl-(S)-S-oxide-[protein] + [thioredoxin]-dithiol</text>
        <dbReference type="Rhea" id="RHEA:14217"/>
        <dbReference type="Rhea" id="RHEA-COMP:10698"/>
        <dbReference type="Rhea" id="RHEA-COMP:10700"/>
        <dbReference type="Rhea" id="RHEA-COMP:12313"/>
        <dbReference type="Rhea" id="RHEA-COMP:12315"/>
        <dbReference type="ChEBI" id="CHEBI:15377"/>
        <dbReference type="ChEBI" id="CHEBI:16044"/>
        <dbReference type="ChEBI" id="CHEBI:29950"/>
        <dbReference type="ChEBI" id="CHEBI:44120"/>
        <dbReference type="ChEBI" id="CHEBI:50058"/>
        <dbReference type="EC" id="1.8.4.11"/>
    </reaction>
</comment>
<dbReference type="NCBIfam" id="TIGR00401">
    <property type="entry name" value="msrA"/>
    <property type="match status" value="1"/>
</dbReference>
<feature type="domain" description="Peptide methionine sulphoxide reductase MsrA" evidence="3">
    <location>
        <begin position="36"/>
        <end position="177"/>
    </location>
</feature>
<dbReference type="SUPFAM" id="SSF55068">
    <property type="entry name" value="Peptide methionine sulfoxide reductase"/>
    <property type="match status" value="1"/>
</dbReference>
<dbReference type="EMBL" id="MRZU01000004">
    <property type="protein sequence ID" value="OUJ18402.1"/>
    <property type="molecule type" value="Genomic_DNA"/>
</dbReference>
<feature type="active site" evidence="2">
    <location>
        <position position="42"/>
    </location>
</feature>
<proteinExistence type="inferred from homology"/>
<comment type="catalytic activity">
    <reaction evidence="2">
        <text>[thioredoxin]-disulfide + L-methionine + H2O = L-methionine (S)-S-oxide + [thioredoxin]-dithiol</text>
        <dbReference type="Rhea" id="RHEA:19993"/>
        <dbReference type="Rhea" id="RHEA-COMP:10698"/>
        <dbReference type="Rhea" id="RHEA-COMP:10700"/>
        <dbReference type="ChEBI" id="CHEBI:15377"/>
        <dbReference type="ChEBI" id="CHEBI:29950"/>
        <dbReference type="ChEBI" id="CHEBI:50058"/>
        <dbReference type="ChEBI" id="CHEBI:57844"/>
        <dbReference type="ChEBI" id="CHEBI:58772"/>
        <dbReference type="EC" id="1.8.4.11"/>
    </reaction>
</comment>
<dbReference type="Pfam" id="PF01625">
    <property type="entry name" value="PMSR"/>
    <property type="match status" value="1"/>
</dbReference>
<organism evidence="4 5">
    <name type="scientific">Methanonatronarchaeum thermophilum</name>
    <dbReference type="NCBI Taxonomy" id="1927129"/>
    <lineage>
        <taxon>Archaea</taxon>
        <taxon>Methanobacteriati</taxon>
        <taxon>Methanobacteriota</taxon>
        <taxon>Methanonatronarchaeia</taxon>
        <taxon>Methanonatronarchaeales</taxon>
        <taxon>Methanonatronarchaeaceae</taxon>
        <taxon>Methanonatronarchaeum</taxon>
    </lineage>
</organism>
<sequence>MYLRNLFSGLLVGFSGSSEKAVELFDGFEESDYSRATFAGGCFWGLEKEFESLDGVVEAISGYTGGDTEDPSYEDVCSGRTGHYEAVRVYYNAENISFRELLDVFWSYIAPSYPGPSDVGSHSQYTTAVFYHDGRQEKMALESKNELIDNGFDVGTEVRPVVEFYPAEQYHQDYYTRGGSDDVGCYVPGEEVEDG</sequence>
<gene>
    <name evidence="2" type="primary">msrA</name>
    <name evidence="4" type="ORF">AMET1_1318</name>
</gene>
<evidence type="ECO:0000256" key="2">
    <source>
        <dbReference type="HAMAP-Rule" id="MF_01401"/>
    </source>
</evidence>
<dbReference type="Gene3D" id="3.30.1060.10">
    <property type="entry name" value="Peptide methionine sulphoxide reductase MsrA"/>
    <property type="match status" value="1"/>
</dbReference>
<dbReference type="HAMAP" id="MF_01401">
    <property type="entry name" value="MsrA"/>
    <property type="match status" value="1"/>
</dbReference>
<keyword evidence="5" id="KW-1185">Reference proteome</keyword>
<evidence type="ECO:0000259" key="3">
    <source>
        <dbReference type="Pfam" id="PF01625"/>
    </source>
</evidence>
<dbReference type="OrthoDB" id="7150at2157"/>
<comment type="function">
    <text evidence="2">Has an important function as a repair enzyme for proteins that have been inactivated by oxidation. Catalyzes the reversible oxidation-reduction of methionine sulfoxide in proteins to methionine.</text>
</comment>
<name>A0A1Y3GAD4_9EURY</name>
<accession>A0A1Y3GAD4</accession>
<dbReference type="InterPro" id="IPR036509">
    <property type="entry name" value="Met_Sox_Rdtase_MsrA_sf"/>
</dbReference>
<protein>
    <recommendedName>
        <fullName evidence="2">Peptide methionine sulfoxide reductase MsrA</fullName>
        <shortName evidence="2">Protein-methionine-S-oxide reductase</shortName>
        <ecNumber evidence="2">1.8.4.11</ecNumber>
    </recommendedName>
    <alternativeName>
        <fullName evidence="2">Peptide-methionine (S)-S-oxide reductase</fullName>
        <shortName evidence="2">Peptide Met(O) reductase</shortName>
    </alternativeName>
</protein>
<comment type="caution">
    <text evidence="4">The sequence shown here is derived from an EMBL/GenBank/DDBJ whole genome shotgun (WGS) entry which is preliminary data.</text>
</comment>
<dbReference type="GO" id="GO:0033744">
    <property type="term" value="F:L-methionine:thioredoxin-disulfide S-oxidoreductase activity"/>
    <property type="evidence" value="ECO:0007669"/>
    <property type="project" value="RHEA"/>
</dbReference>
<dbReference type="GO" id="GO:0008113">
    <property type="term" value="F:peptide-methionine (S)-S-oxide reductase activity"/>
    <property type="evidence" value="ECO:0007669"/>
    <property type="project" value="UniProtKB-UniRule"/>
</dbReference>